<evidence type="ECO:0000313" key="3">
    <source>
        <dbReference type="Proteomes" id="UP000054018"/>
    </source>
</evidence>
<accession>A0A0C9Y929</accession>
<evidence type="ECO:0000256" key="1">
    <source>
        <dbReference type="SAM" id="MobiDB-lite"/>
    </source>
</evidence>
<dbReference type="EMBL" id="KN833995">
    <property type="protein sequence ID" value="KIK13436.1"/>
    <property type="molecule type" value="Genomic_DNA"/>
</dbReference>
<name>A0A0C9Y929_9AGAM</name>
<dbReference type="Proteomes" id="UP000054018">
    <property type="component" value="Unassembled WGS sequence"/>
</dbReference>
<dbReference type="OrthoDB" id="2648637at2759"/>
<dbReference type="HOGENOM" id="CLU_078300_0_0_1"/>
<keyword evidence="3" id="KW-1185">Reference proteome</keyword>
<organism evidence="2 3">
    <name type="scientific">Pisolithus microcarpus 441</name>
    <dbReference type="NCBI Taxonomy" id="765257"/>
    <lineage>
        <taxon>Eukaryota</taxon>
        <taxon>Fungi</taxon>
        <taxon>Dikarya</taxon>
        <taxon>Basidiomycota</taxon>
        <taxon>Agaricomycotina</taxon>
        <taxon>Agaricomycetes</taxon>
        <taxon>Agaricomycetidae</taxon>
        <taxon>Boletales</taxon>
        <taxon>Sclerodermatineae</taxon>
        <taxon>Pisolithaceae</taxon>
        <taxon>Pisolithus</taxon>
    </lineage>
</organism>
<dbReference type="STRING" id="765257.A0A0C9Y929"/>
<sequence>MSWEFAQVCICGRSFLDIAAFTRHNRNCQRGKKRLSSALTRVKEIYQNKRPWRLVGEEGTHSAFREDGTALIEDPTNGYPGPSQPRESGQSQVNGFGLFHIYDKDSVPLFDPEDPSSEDLPLQTPLRHGEEDNPSNPFHPYPNESSLLLGDWYWNHRSQKSRSSFRKLVAIVGNAEFCPDDIRFTNWMGLDHHLGVLSASGNPPQSDAEEEYLDHDVGWMQGHAVISVPFSR</sequence>
<evidence type="ECO:0000313" key="2">
    <source>
        <dbReference type="EMBL" id="KIK13436.1"/>
    </source>
</evidence>
<proteinExistence type="predicted"/>
<reference evidence="3" key="2">
    <citation type="submission" date="2015-01" db="EMBL/GenBank/DDBJ databases">
        <title>Evolutionary Origins and Diversification of the Mycorrhizal Mutualists.</title>
        <authorList>
            <consortium name="DOE Joint Genome Institute"/>
            <consortium name="Mycorrhizal Genomics Consortium"/>
            <person name="Kohler A."/>
            <person name="Kuo A."/>
            <person name="Nagy L.G."/>
            <person name="Floudas D."/>
            <person name="Copeland A."/>
            <person name="Barry K.W."/>
            <person name="Cichocki N."/>
            <person name="Veneault-Fourrey C."/>
            <person name="LaButti K."/>
            <person name="Lindquist E.A."/>
            <person name="Lipzen A."/>
            <person name="Lundell T."/>
            <person name="Morin E."/>
            <person name="Murat C."/>
            <person name="Riley R."/>
            <person name="Ohm R."/>
            <person name="Sun H."/>
            <person name="Tunlid A."/>
            <person name="Henrissat B."/>
            <person name="Grigoriev I.V."/>
            <person name="Hibbett D.S."/>
            <person name="Martin F."/>
        </authorList>
    </citation>
    <scope>NUCLEOTIDE SEQUENCE [LARGE SCALE GENOMIC DNA]</scope>
    <source>
        <strain evidence="3">441</strain>
    </source>
</reference>
<feature type="region of interest" description="Disordered" evidence="1">
    <location>
        <begin position="110"/>
        <end position="140"/>
    </location>
</feature>
<feature type="region of interest" description="Disordered" evidence="1">
    <location>
        <begin position="67"/>
        <end position="91"/>
    </location>
</feature>
<gene>
    <name evidence="2" type="ORF">PISMIDRAFT_118886</name>
</gene>
<dbReference type="AlphaFoldDB" id="A0A0C9Y929"/>
<reference evidence="2 3" key="1">
    <citation type="submission" date="2014-04" db="EMBL/GenBank/DDBJ databases">
        <authorList>
            <consortium name="DOE Joint Genome Institute"/>
            <person name="Kuo A."/>
            <person name="Kohler A."/>
            <person name="Costa M.D."/>
            <person name="Nagy L.G."/>
            <person name="Floudas D."/>
            <person name="Copeland A."/>
            <person name="Barry K.W."/>
            <person name="Cichocki N."/>
            <person name="Veneault-Fourrey C."/>
            <person name="LaButti K."/>
            <person name="Lindquist E.A."/>
            <person name="Lipzen A."/>
            <person name="Lundell T."/>
            <person name="Morin E."/>
            <person name="Murat C."/>
            <person name="Sun H."/>
            <person name="Tunlid A."/>
            <person name="Henrissat B."/>
            <person name="Grigoriev I.V."/>
            <person name="Hibbett D.S."/>
            <person name="Martin F."/>
            <person name="Nordberg H.P."/>
            <person name="Cantor M.N."/>
            <person name="Hua S.X."/>
        </authorList>
    </citation>
    <scope>NUCLEOTIDE SEQUENCE [LARGE SCALE GENOMIC DNA]</scope>
    <source>
        <strain evidence="2 3">441</strain>
    </source>
</reference>
<protein>
    <submittedName>
        <fullName evidence="2">Uncharacterized protein</fullName>
    </submittedName>
</protein>